<dbReference type="GO" id="GO:0016740">
    <property type="term" value="F:transferase activity"/>
    <property type="evidence" value="ECO:0007669"/>
    <property type="project" value="UniProtKB-KW"/>
</dbReference>
<dbReference type="EMBL" id="CAJOBS010000792">
    <property type="protein sequence ID" value="CAF4642566.1"/>
    <property type="molecule type" value="Genomic_DNA"/>
</dbReference>
<evidence type="ECO:0000256" key="7">
    <source>
        <dbReference type="ARBA" id="ARBA00023242"/>
    </source>
</evidence>
<proteinExistence type="inferred from homology"/>
<keyword evidence="6 9" id="KW-0067">ATP-binding</keyword>
<evidence type="ECO:0000313" key="12">
    <source>
        <dbReference type="EMBL" id="CAF4103039.1"/>
    </source>
</evidence>
<dbReference type="InterPro" id="IPR023313">
    <property type="entry name" value="UBQ-conjugating_AS"/>
</dbReference>
<keyword evidence="7" id="KW-0539">Nucleus</keyword>
<dbReference type="CDD" id="cd23798">
    <property type="entry name" value="UBCc_UBE2I"/>
    <property type="match status" value="1"/>
</dbReference>
<evidence type="ECO:0000313" key="13">
    <source>
        <dbReference type="EMBL" id="CAF4261789.1"/>
    </source>
</evidence>
<evidence type="ECO:0000256" key="5">
    <source>
        <dbReference type="ARBA" id="ARBA00022786"/>
    </source>
</evidence>
<keyword evidence="16" id="KW-1185">Reference proteome</keyword>
<evidence type="ECO:0000256" key="9">
    <source>
        <dbReference type="RuleBase" id="RU362109"/>
    </source>
</evidence>
<dbReference type="GO" id="GO:0005524">
    <property type="term" value="F:ATP binding"/>
    <property type="evidence" value="ECO:0007669"/>
    <property type="project" value="UniProtKB-UniRule"/>
</dbReference>
<comment type="caution">
    <text evidence="11">The sequence shown here is derived from an EMBL/GenBank/DDBJ whole genome shotgun (WGS) entry which is preliminary data.</text>
</comment>
<evidence type="ECO:0000256" key="8">
    <source>
        <dbReference type="PROSITE-ProRule" id="PRU10133"/>
    </source>
</evidence>
<gene>
    <name evidence="12" type="ORF">HFQ381_LOCUS1101</name>
    <name evidence="14" type="ORF">QYT958_LOCUS461</name>
    <name evidence="15" type="ORF">TOA249_LOCUS13392</name>
    <name evidence="13" type="ORF">TSG867_LOCUS3756</name>
    <name evidence="11" type="ORF">UJA718_LOCUS104</name>
</gene>
<keyword evidence="3" id="KW-0808">Transferase</keyword>
<dbReference type="SUPFAM" id="SSF54495">
    <property type="entry name" value="UBC-like"/>
    <property type="match status" value="1"/>
</dbReference>
<feature type="active site" description="Glycyl thioester intermediate" evidence="8">
    <location>
        <position position="93"/>
    </location>
</feature>
<comment type="similarity">
    <text evidence="9">Belongs to the ubiquitin-conjugating enzyme family.</text>
</comment>
<dbReference type="EMBL" id="CAJOBO010000027">
    <property type="protein sequence ID" value="CAF4103039.1"/>
    <property type="molecule type" value="Genomic_DNA"/>
</dbReference>
<dbReference type="Proteomes" id="UP000663838">
    <property type="component" value="Unassembled WGS sequence"/>
</dbReference>
<dbReference type="Pfam" id="PF00179">
    <property type="entry name" value="UQ_con"/>
    <property type="match status" value="1"/>
</dbReference>
<dbReference type="PROSITE" id="PS00183">
    <property type="entry name" value="UBC_1"/>
    <property type="match status" value="1"/>
</dbReference>
<evidence type="ECO:0000313" key="15">
    <source>
        <dbReference type="EMBL" id="CAF4642566.1"/>
    </source>
</evidence>
<dbReference type="Proteomes" id="UP000663873">
    <property type="component" value="Unassembled WGS sequence"/>
</dbReference>
<dbReference type="EMBL" id="CAJOBR010000020">
    <property type="protein sequence ID" value="CAF4448428.1"/>
    <property type="molecule type" value="Genomic_DNA"/>
</dbReference>
<comment type="subcellular location">
    <subcellularLocation>
        <location evidence="1">Nucleus</location>
    </subcellularLocation>
</comment>
<evidence type="ECO:0000256" key="3">
    <source>
        <dbReference type="ARBA" id="ARBA00022679"/>
    </source>
</evidence>
<evidence type="ECO:0000313" key="14">
    <source>
        <dbReference type="EMBL" id="CAF4448428.1"/>
    </source>
</evidence>
<dbReference type="AlphaFoldDB" id="A0A819UJ82"/>
<evidence type="ECO:0000256" key="1">
    <source>
        <dbReference type="ARBA" id="ARBA00004123"/>
    </source>
</evidence>
<evidence type="ECO:0000256" key="2">
    <source>
        <dbReference type="ARBA" id="ARBA00004718"/>
    </source>
</evidence>
<dbReference type="InterPro" id="IPR016135">
    <property type="entry name" value="UBQ-conjugating_enzyme/RWD"/>
</dbReference>
<keyword evidence="5 9" id="KW-0833">Ubl conjugation pathway</keyword>
<protein>
    <recommendedName>
        <fullName evidence="10">UBC core domain-containing protein</fullName>
    </recommendedName>
</protein>
<evidence type="ECO:0000256" key="6">
    <source>
        <dbReference type="ARBA" id="ARBA00022840"/>
    </source>
</evidence>
<dbReference type="Gene3D" id="3.10.110.10">
    <property type="entry name" value="Ubiquitin Conjugating Enzyme"/>
    <property type="match status" value="1"/>
</dbReference>
<accession>A0A819UJ82</accession>
<evidence type="ECO:0000256" key="4">
    <source>
        <dbReference type="ARBA" id="ARBA00022741"/>
    </source>
</evidence>
<dbReference type="EMBL" id="CAJOBP010000004">
    <property type="protein sequence ID" value="CAF4097929.1"/>
    <property type="molecule type" value="Genomic_DNA"/>
</dbReference>
<evidence type="ECO:0000313" key="11">
    <source>
        <dbReference type="EMBL" id="CAF4097929.1"/>
    </source>
</evidence>
<dbReference type="PROSITE" id="PS50127">
    <property type="entry name" value="UBC_2"/>
    <property type="match status" value="1"/>
</dbReference>
<dbReference type="InterPro" id="IPR050113">
    <property type="entry name" value="Ub_conjugating_enzyme"/>
</dbReference>
<keyword evidence="4 9" id="KW-0547">Nucleotide-binding</keyword>
<dbReference type="Proteomes" id="UP000663862">
    <property type="component" value="Unassembled WGS sequence"/>
</dbReference>
<dbReference type="InterPro" id="IPR000608">
    <property type="entry name" value="UBC"/>
</dbReference>
<organism evidence="11 16">
    <name type="scientific">Rotaria socialis</name>
    <dbReference type="NCBI Taxonomy" id="392032"/>
    <lineage>
        <taxon>Eukaryota</taxon>
        <taxon>Metazoa</taxon>
        <taxon>Spiralia</taxon>
        <taxon>Gnathifera</taxon>
        <taxon>Rotifera</taxon>
        <taxon>Eurotatoria</taxon>
        <taxon>Bdelloidea</taxon>
        <taxon>Philodinida</taxon>
        <taxon>Philodinidae</taxon>
        <taxon>Rotaria</taxon>
    </lineage>
</organism>
<reference evidence="11" key="1">
    <citation type="submission" date="2021-02" db="EMBL/GenBank/DDBJ databases">
        <authorList>
            <person name="Nowell W R."/>
        </authorList>
    </citation>
    <scope>NUCLEOTIDE SEQUENCE</scope>
</reference>
<dbReference type="EMBL" id="CAJOBQ010000115">
    <property type="protein sequence ID" value="CAF4261789.1"/>
    <property type="molecule type" value="Genomic_DNA"/>
</dbReference>
<dbReference type="SMART" id="SM00212">
    <property type="entry name" value="UBCc"/>
    <property type="match status" value="1"/>
</dbReference>
<sequence>MAGISAARLTEERKAWRRDHPFGFIARPSKNADGTLNLLNWECGIPGKSGTSWEGGLFKLRMVFKDDYPSTPPKCKFEPPLFHPNIYPSGTVCLSLLDEEKDWRPAITIKQILLGIQELLNEPNPKDPAQAEAYAIYMQDKIEYEKSRTKKYSRRRTEKIPEEVATTISQLVIDIQYQQTTLTDVNARSAATEEEFRFALQQLVHKLNIVRAQKCCNP</sequence>
<dbReference type="Proteomes" id="UP000663848">
    <property type="component" value="Unassembled WGS sequence"/>
</dbReference>
<dbReference type="Proteomes" id="UP000663851">
    <property type="component" value="Unassembled WGS sequence"/>
</dbReference>
<dbReference type="GO" id="GO:0005634">
    <property type="term" value="C:nucleus"/>
    <property type="evidence" value="ECO:0007669"/>
    <property type="project" value="UniProtKB-SubCell"/>
</dbReference>
<evidence type="ECO:0000259" key="10">
    <source>
        <dbReference type="PROSITE" id="PS50127"/>
    </source>
</evidence>
<feature type="domain" description="UBC core" evidence="10">
    <location>
        <begin position="4"/>
        <end position="157"/>
    </location>
</feature>
<name>A0A819UJ82_9BILA</name>
<dbReference type="FunFam" id="3.10.110.10:FF:000013">
    <property type="entry name" value="SUMO-conjugating enzyme UBC9"/>
    <property type="match status" value="1"/>
</dbReference>
<evidence type="ECO:0000313" key="16">
    <source>
        <dbReference type="Proteomes" id="UP000663873"/>
    </source>
</evidence>
<dbReference type="PANTHER" id="PTHR24067">
    <property type="entry name" value="UBIQUITIN-CONJUGATING ENZYME E2"/>
    <property type="match status" value="1"/>
</dbReference>
<comment type="pathway">
    <text evidence="2">Protein modification; protein sumoylation.</text>
</comment>